<dbReference type="InterPro" id="IPR020904">
    <property type="entry name" value="Sc_DH/Rdtase_CS"/>
</dbReference>
<evidence type="ECO:0000256" key="1">
    <source>
        <dbReference type="ARBA" id="ARBA00006484"/>
    </source>
</evidence>
<dbReference type="PANTHER" id="PTHR43115">
    <property type="entry name" value="DEHYDROGENASE/REDUCTASE SDR FAMILY MEMBER 11"/>
    <property type="match status" value="1"/>
</dbReference>
<dbReference type="SUPFAM" id="SSF51735">
    <property type="entry name" value="NAD(P)-binding Rossmann-fold domains"/>
    <property type="match status" value="1"/>
</dbReference>
<dbReference type="PRINTS" id="PR00081">
    <property type="entry name" value="GDHRDH"/>
</dbReference>
<protein>
    <submittedName>
        <fullName evidence="4">Putative dehydrogenase</fullName>
    </submittedName>
</protein>
<comment type="similarity">
    <text evidence="1 3">Belongs to the short-chain dehydrogenases/reductases (SDR) family.</text>
</comment>
<reference evidence="4" key="1">
    <citation type="journal article" date="2020" name="BMC">
        <title>Leishmania infection induces a limited differential gene expression in the sand fly midgut.</title>
        <authorList>
            <person name="Coutinho-Abreu I.V."/>
            <person name="Serafim T.D."/>
            <person name="Meneses C."/>
            <person name="Kamhawi S."/>
            <person name="Oliveira F."/>
            <person name="Valenzuela J.G."/>
        </authorList>
    </citation>
    <scope>NUCLEOTIDE SEQUENCE</scope>
    <source>
        <strain evidence="4">Jacobina</strain>
        <tissue evidence="4">Midgut</tissue>
    </source>
</reference>
<dbReference type="AlphaFoldDB" id="A0A7G3AUN4"/>
<name>A0A7G3AUN4_LUTLO</name>
<dbReference type="EMBL" id="GITU01006925">
    <property type="protein sequence ID" value="MBC1175628.1"/>
    <property type="molecule type" value="Transcribed_RNA"/>
</dbReference>
<organism evidence="4">
    <name type="scientific">Lutzomyia longipalpis</name>
    <name type="common">Sand fly</name>
    <dbReference type="NCBI Taxonomy" id="7200"/>
    <lineage>
        <taxon>Eukaryota</taxon>
        <taxon>Metazoa</taxon>
        <taxon>Ecdysozoa</taxon>
        <taxon>Arthropoda</taxon>
        <taxon>Hexapoda</taxon>
        <taxon>Insecta</taxon>
        <taxon>Pterygota</taxon>
        <taxon>Neoptera</taxon>
        <taxon>Endopterygota</taxon>
        <taxon>Diptera</taxon>
        <taxon>Nematocera</taxon>
        <taxon>Psychodoidea</taxon>
        <taxon>Psychodidae</taxon>
        <taxon>Lutzomyia</taxon>
        <taxon>Lutzomyia</taxon>
    </lineage>
</organism>
<accession>A0A7G3AUN4</accession>
<dbReference type="GO" id="GO:0016616">
    <property type="term" value="F:oxidoreductase activity, acting on the CH-OH group of donors, NAD or NADP as acceptor"/>
    <property type="evidence" value="ECO:0007669"/>
    <property type="project" value="UniProtKB-ARBA"/>
</dbReference>
<evidence type="ECO:0000256" key="2">
    <source>
        <dbReference type="ARBA" id="ARBA00023002"/>
    </source>
</evidence>
<sequence>MDRWIGIVAVVTGASAGIGAAIVKDLAKAGMVVVGLARRAERVDDLKNDLPEDVRQNLHSAKCDVMNEDEIVKVFAWITEKFGGVDVLVNNAGIIDTNTRLIDEGNSAIIRNTVNTNILGLIFCTREAFKSMKDRSVAGHIILMNSIAGHALPNMQYEFPEFNFNVYSGTKHAVTAITEGLRQELLKVKDSEGGHLGIKVTSISPAVVQTDITPAYSKEALANFPHLKAEDISAAVLYTLGTPPHVNIQEILIKPVGSFV</sequence>
<evidence type="ECO:0000256" key="3">
    <source>
        <dbReference type="RuleBase" id="RU000363"/>
    </source>
</evidence>
<dbReference type="InterPro" id="IPR036291">
    <property type="entry name" value="NAD(P)-bd_dom_sf"/>
</dbReference>
<dbReference type="PROSITE" id="PS00061">
    <property type="entry name" value="ADH_SHORT"/>
    <property type="match status" value="1"/>
</dbReference>
<proteinExistence type="inferred from homology"/>
<keyword evidence="2" id="KW-0560">Oxidoreductase</keyword>
<dbReference type="PANTHER" id="PTHR43115:SF4">
    <property type="entry name" value="DEHYDROGENASE_REDUCTASE SDR FAMILY MEMBER 11"/>
    <property type="match status" value="1"/>
</dbReference>
<dbReference type="FunFam" id="3.40.50.720:FF:000047">
    <property type="entry name" value="NADP-dependent L-serine/L-allo-threonine dehydrogenase"/>
    <property type="match status" value="1"/>
</dbReference>
<evidence type="ECO:0000313" key="4">
    <source>
        <dbReference type="EMBL" id="MBC1175628.1"/>
    </source>
</evidence>
<dbReference type="Pfam" id="PF00106">
    <property type="entry name" value="adh_short"/>
    <property type="match status" value="1"/>
</dbReference>
<dbReference type="Gene3D" id="3.40.50.720">
    <property type="entry name" value="NAD(P)-binding Rossmann-like Domain"/>
    <property type="match status" value="1"/>
</dbReference>
<dbReference type="PRINTS" id="PR00080">
    <property type="entry name" value="SDRFAMILY"/>
</dbReference>
<dbReference type="InterPro" id="IPR002347">
    <property type="entry name" value="SDR_fam"/>
</dbReference>
<dbReference type="VEuPathDB" id="VectorBase:LLONM1_001949"/>